<dbReference type="AlphaFoldDB" id="X1VWB8"/>
<comment type="caution">
    <text evidence="1">The sequence shown here is derived from an EMBL/GenBank/DDBJ whole genome shotgun (WGS) entry which is preliminary data.</text>
</comment>
<evidence type="ECO:0000313" key="1">
    <source>
        <dbReference type="EMBL" id="GAJ15340.1"/>
    </source>
</evidence>
<organism evidence="1">
    <name type="scientific">marine sediment metagenome</name>
    <dbReference type="NCBI Taxonomy" id="412755"/>
    <lineage>
        <taxon>unclassified sequences</taxon>
        <taxon>metagenomes</taxon>
        <taxon>ecological metagenomes</taxon>
    </lineage>
</organism>
<proteinExistence type="predicted"/>
<sequence>SNLSEEIICRTMRGLVTTLVINLGSKYEKYDIDFHDLSLIIKVVKDRVEPTLYRAMNNGERSYLNTINKRIEAYSEQQSAPNKKGMLGLI</sequence>
<gene>
    <name evidence="1" type="ORF">S12H4_48123</name>
</gene>
<dbReference type="EMBL" id="BARW01030036">
    <property type="protein sequence ID" value="GAJ15340.1"/>
    <property type="molecule type" value="Genomic_DNA"/>
</dbReference>
<reference evidence="1" key="1">
    <citation type="journal article" date="2014" name="Front. Microbiol.">
        <title>High frequency of phylogenetically diverse reductive dehalogenase-homologous genes in deep subseafloor sedimentary metagenomes.</title>
        <authorList>
            <person name="Kawai M."/>
            <person name="Futagami T."/>
            <person name="Toyoda A."/>
            <person name="Takaki Y."/>
            <person name="Nishi S."/>
            <person name="Hori S."/>
            <person name="Arai W."/>
            <person name="Tsubouchi T."/>
            <person name="Morono Y."/>
            <person name="Uchiyama I."/>
            <person name="Ito T."/>
            <person name="Fujiyama A."/>
            <person name="Inagaki F."/>
            <person name="Takami H."/>
        </authorList>
    </citation>
    <scope>NUCLEOTIDE SEQUENCE</scope>
    <source>
        <strain evidence="1">Expedition CK06-06</strain>
    </source>
</reference>
<feature type="non-terminal residue" evidence="1">
    <location>
        <position position="1"/>
    </location>
</feature>
<name>X1VWB8_9ZZZZ</name>
<protein>
    <submittedName>
        <fullName evidence="1">Uncharacterized protein</fullName>
    </submittedName>
</protein>
<accession>X1VWB8</accession>